<evidence type="ECO:0000256" key="4">
    <source>
        <dbReference type="ARBA" id="ARBA00022729"/>
    </source>
</evidence>
<evidence type="ECO:0000256" key="8">
    <source>
        <dbReference type="SAM" id="Phobius"/>
    </source>
</evidence>
<dbReference type="PANTHER" id="PTHR34992:SF5">
    <property type="entry name" value="ANCHORED PROTEIN, PUTATIVE (AFU_ORTHOLOGUE AFUA_6G02800)-RELATED"/>
    <property type="match status" value="1"/>
</dbReference>
<comment type="caution">
    <text evidence="11">The sequence shown here is derived from an EMBL/GenBank/DDBJ whole genome shotgun (WGS) entry which is preliminary data.</text>
</comment>
<feature type="domain" description="Copper acquisition factor BIM1-like" evidence="10">
    <location>
        <begin position="36"/>
        <end position="167"/>
    </location>
</feature>
<name>A0A854QC61_CRYNE</name>
<evidence type="ECO:0000256" key="9">
    <source>
        <dbReference type="SAM" id="SignalP"/>
    </source>
</evidence>
<keyword evidence="6" id="KW-0325">Glycoprotein</keyword>
<evidence type="ECO:0000256" key="6">
    <source>
        <dbReference type="ARBA" id="ARBA00023180"/>
    </source>
</evidence>
<dbReference type="AlphaFoldDB" id="A0A854QC61"/>
<sequence>MLSLTHIVPLALAAACGVSASLATMQKREVSYPGVLGFLEPIPRGWDYSTMGTSPCGGFTTINQTYYGLSTGMEFQVSNDVSNIVIFYSTSSDMSNAVTLATIESATAGTMCLDGEDLFEGEGFTFGDDITLQVFYHDDVTEQDGYQCADISFTSDHVMTVTCSNTSTIITKNGGSSTSSSGSTTTVTVTAKSGKITPLQAGWIGACVTIAVFGFALLALWYFGAIFFSRNALRRSEIQFGSHRMAGHSLDDISLHRRTTVDHKTPL</sequence>
<dbReference type="GO" id="GO:0005886">
    <property type="term" value="C:plasma membrane"/>
    <property type="evidence" value="ECO:0007669"/>
    <property type="project" value="UniProtKB-SubCell"/>
</dbReference>
<evidence type="ECO:0000256" key="3">
    <source>
        <dbReference type="ARBA" id="ARBA00022622"/>
    </source>
</evidence>
<dbReference type="Proteomes" id="UP000199727">
    <property type="component" value="Unassembled WGS sequence"/>
</dbReference>
<dbReference type="InterPro" id="IPR046936">
    <property type="entry name" value="BIM1-like"/>
</dbReference>
<keyword evidence="3" id="KW-0336">GPI-anchor</keyword>
<protein>
    <recommendedName>
        <fullName evidence="10">Copper acquisition factor BIM1-like domain-containing protein</fullName>
    </recommendedName>
</protein>
<gene>
    <name evidence="11" type="ORF">C361_02860</name>
</gene>
<keyword evidence="8" id="KW-0812">Transmembrane</keyword>
<keyword evidence="8" id="KW-1133">Transmembrane helix</keyword>
<proteinExistence type="predicted"/>
<feature type="signal peptide" evidence="9">
    <location>
        <begin position="1"/>
        <end position="20"/>
    </location>
</feature>
<keyword evidence="2" id="KW-1003">Cell membrane</keyword>
<dbReference type="OrthoDB" id="2586575at2759"/>
<evidence type="ECO:0000313" key="12">
    <source>
        <dbReference type="Proteomes" id="UP000199727"/>
    </source>
</evidence>
<evidence type="ECO:0000256" key="5">
    <source>
        <dbReference type="ARBA" id="ARBA00023136"/>
    </source>
</evidence>
<dbReference type="PANTHER" id="PTHR34992">
    <property type="entry name" value="HYPHAL ANASTAMOSIS-7 PROTEIN"/>
    <property type="match status" value="1"/>
</dbReference>
<dbReference type="Pfam" id="PF20238">
    <property type="entry name" value="BIM1-like_dom"/>
    <property type="match status" value="1"/>
</dbReference>
<feature type="chain" id="PRO_5032905466" description="Copper acquisition factor BIM1-like domain-containing protein" evidence="9">
    <location>
        <begin position="21"/>
        <end position="267"/>
    </location>
</feature>
<evidence type="ECO:0000256" key="2">
    <source>
        <dbReference type="ARBA" id="ARBA00022475"/>
    </source>
</evidence>
<evidence type="ECO:0000313" key="11">
    <source>
        <dbReference type="EMBL" id="OXG23093.1"/>
    </source>
</evidence>
<keyword evidence="4 9" id="KW-0732">Signal</keyword>
<evidence type="ECO:0000256" key="7">
    <source>
        <dbReference type="ARBA" id="ARBA00023288"/>
    </source>
</evidence>
<evidence type="ECO:0000256" key="1">
    <source>
        <dbReference type="ARBA" id="ARBA00004609"/>
    </source>
</evidence>
<accession>A0A854QC61</accession>
<organism evidence="11 12">
    <name type="scientific">Cryptococcus neoformans Tu259-1</name>
    <dbReference type="NCBI Taxonomy" id="1230072"/>
    <lineage>
        <taxon>Eukaryota</taxon>
        <taxon>Fungi</taxon>
        <taxon>Dikarya</taxon>
        <taxon>Basidiomycota</taxon>
        <taxon>Agaricomycotina</taxon>
        <taxon>Tremellomycetes</taxon>
        <taxon>Tremellales</taxon>
        <taxon>Cryptococcaceae</taxon>
        <taxon>Cryptococcus</taxon>
        <taxon>Cryptococcus neoformans species complex</taxon>
    </lineage>
</organism>
<dbReference type="InterPro" id="IPR046530">
    <property type="entry name" value="BIM1-like_dom"/>
</dbReference>
<dbReference type="GO" id="GO:0098552">
    <property type="term" value="C:side of membrane"/>
    <property type="evidence" value="ECO:0007669"/>
    <property type="project" value="UniProtKB-KW"/>
</dbReference>
<dbReference type="EMBL" id="AMKT01000037">
    <property type="protein sequence ID" value="OXG23093.1"/>
    <property type="molecule type" value="Genomic_DNA"/>
</dbReference>
<feature type="transmembrane region" description="Helical" evidence="8">
    <location>
        <begin position="203"/>
        <end position="228"/>
    </location>
</feature>
<reference evidence="11 12" key="1">
    <citation type="submission" date="2017-06" db="EMBL/GenBank/DDBJ databases">
        <title>Global population genomics of the pathogenic fungus Cryptococcus neoformans var. grubii.</title>
        <authorList>
            <person name="Cuomo C."/>
            <person name="Litvintseva A."/>
            <person name="Chen Y."/>
            <person name="Young S."/>
            <person name="Zeng Q."/>
            <person name="Chapman S."/>
            <person name="Gujja S."/>
            <person name="Saif S."/>
            <person name="Birren B."/>
        </authorList>
    </citation>
    <scope>NUCLEOTIDE SEQUENCE [LARGE SCALE GENOMIC DNA]</scope>
    <source>
        <strain evidence="11 12">Tu259-1</strain>
    </source>
</reference>
<keyword evidence="5 8" id="KW-0472">Membrane</keyword>
<keyword evidence="7" id="KW-0449">Lipoprotein</keyword>
<evidence type="ECO:0000259" key="10">
    <source>
        <dbReference type="Pfam" id="PF20238"/>
    </source>
</evidence>
<comment type="subcellular location">
    <subcellularLocation>
        <location evidence="1">Cell membrane</location>
        <topology evidence="1">Lipid-anchor</topology>
        <topology evidence="1">GPI-anchor</topology>
    </subcellularLocation>
</comment>